<dbReference type="RefSeq" id="XP_060331005.1">
    <property type="nucleotide sequence ID" value="XM_060473076.1"/>
</dbReference>
<accession>A0AA39KCS9</accession>
<comment type="caution">
    <text evidence="1">The sequence shown here is derived from an EMBL/GenBank/DDBJ whole genome shotgun (WGS) entry which is preliminary data.</text>
</comment>
<reference evidence="1" key="1">
    <citation type="submission" date="2023-06" db="EMBL/GenBank/DDBJ databases">
        <authorList>
            <consortium name="Lawrence Berkeley National Laboratory"/>
            <person name="Ahrendt S."/>
            <person name="Sahu N."/>
            <person name="Indic B."/>
            <person name="Wong-Bajracharya J."/>
            <person name="Merenyi Z."/>
            <person name="Ke H.-M."/>
            <person name="Monk M."/>
            <person name="Kocsube S."/>
            <person name="Drula E."/>
            <person name="Lipzen A."/>
            <person name="Balint B."/>
            <person name="Henrissat B."/>
            <person name="Andreopoulos B."/>
            <person name="Martin F.M."/>
            <person name="Harder C.B."/>
            <person name="Rigling D."/>
            <person name="Ford K.L."/>
            <person name="Foster G.D."/>
            <person name="Pangilinan J."/>
            <person name="Papanicolaou A."/>
            <person name="Barry K."/>
            <person name="LaButti K."/>
            <person name="Viragh M."/>
            <person name="Koriabine M."/>
            <person name="Yan M."/>
            <person name="Riley R."/>
            <person name="Champramary S."/>
            <person name="Plett K.L."/>
            <person name="Tsai I.J."/>
            <person name="Slot J."/>
            <person name="Sipos G."/>
            <person name="Plett J."/>
            <person name="Nagy L.G."/>
            <person name="Grigoriev I.V."/>
        </authorList>
    </citation>
    <scope>NUCLEOTIDE SEQUENCE</scope>
    <source>
        <strain evidence="1">CCBAS 213</strain>
    </source>
</reference>
<sequence length="138" mass="15896">MLERLMIVDLLIAFTCLFQLSFLTSSLTTTMMMTSSSLSTMFGVTFSTPRLLWRCDSFTHKLHGISCEDLMLFLGLPFYENQLSFRMVHKNLSMMICDAVTGWSPPLETTVLSLKKLNRCSLDRNDIRRPHNMAFELI</sequence>
<organism evidence="1 2">
    <name type="scientific">Armillaria tabescens</name>
    <name type="common">Ringless honey mushroom</name>
    <name type="synonym">Agaricus tabescens</name>
    <dbReference type="NCBI Taxonomy" id="1929756"/>
    <lineage>
        <taxon>Eukaryota</taxon>
        <taxon>Fungi</taxon>
        <taxon>Dikarya</taxon>
        <taxon>Basidiomycota</taxon>
        <taxon>Agaricomycotina</taxon>
        <taxon>Agaricomycetes</taxon>
        <taxon>Agaricomycetidae</taxon>
        <taxon>Agaricales</taxon>
        <taxon>Marasmiineae</taxon>
        <taxon>Physalacriaceae</taxon>
        <taxon>Desarmillaria</taxon>
    </lineage>
</organism>
<dbReference type="GeneID" id="85356624"/>
<evidence type="ECO:0000313" key="1">
    <source>
        <dbReference type="EMBL" id="KAK0458755.1"/>
    </source>
</evidence>
<evidence type="ECO:0000313" key="2">
    <source>
        <dbReference type="Proteomes" id="UP001175211"/>
    </source>
</evidence>
<proteinExistence type="predicted"/>
<name>A0AA39KCS9_ARMTA</name>
<dbReference type="AlphaFoldDB" id="A0AA39KCS9"/>
<keyword evidence="2" id="KW-1185">Reference proteome</keyword>
<protein>
    <submittedName>
        <fullName evidence="1">Uncharacterized protein</fullName>
    </submittedName>
</protein>
<gene>
    <name evidence="1" type="ORF">EV420DRAFT_1540339</name>
</gene>
<dbReference type="EMBL" id="JAUEPS010000016">
    <property type="protein sequence ID" value="KAK0458755.1"/>
    <property type="molecule type" value="Genomic_DNA"/>
</dbReference>
<dbReference type="Proteomes" id="UP001175211">
    <property type="component" value="Unassembled WGS sequence"/>
</dbReference>